<organism evidence="9">
    <name type="scientific">uncultured Thermomicrobiales bacterium</name>
    <dbReference type="NCBI Taxonomy" id="1645740"/>
    <lineage>
        <taxon>Bacteria</taxon>
        <taxon>Pseudomonadati</taxon>
        <taxon>Thermomicrobiota</taxon>
        <taxon>Thermomicrobia</taxon>
        <taxon>Thermomicrobiales</taxon>
        <taxon>environmental samples</taxon>
    </lineage>
</organism>
<dbReference type="InterPro" id="IPR011051">
    <property type="entry name" value="RmlC_Cupin_sf"/>
</dbReference>
<evidence type="ECO:0000313" key="9">
    <source>
        <dbReference type="EMBL" id="CAA9579243.1"/>
    </source>
</evidence>
<proteinExistence type="predicted"/>
<reference evidence="9" key="1">
    <citation type="submission" date="2020-02" db="EMBL/GenBank/DDBJ databases">
        <authorList>
            <person name="Meier V. D."/>
        </authorList>
    </citation>
    <scope>NUCLEOTIDE SEQUENCE</scope>
    <source>
        <strain evidence="9">AVDCRST_MAG87</strain>
    </source>
</reference>
<dbReference type="EC" id="5.1.3.13" evidence="3"/>
<evidence type="ECO:0000256" key="6">
    <source>
        <dbReference type="ARBA" id="ARBA00031424"/>
    </source>
</evidence>
<comment type="function">
    <text evidence="2">Catalyzes the epimerization of the C3' and C5'positions of dTDP-6-deoxy-D-xylo-4-hexulose, forming dTDP-6-deoxy-L-lyxo-4-hexulose.</text>
</comment>
<accession>A0A6J4VH57</accession>
<evidence type="ECO:0000256" key="3">
    <source>
        <dbReference type="ARBA" id="ARBA00012098"/>
    </source>
</evidence>
<evidence type="ECO:0000256" key="2">
    <source>
        <dbReference type="ARBA" id="ARBA00001997"/>
    </source>
</evidence>
<dbReference type="InterPro" id="IPR014710">
    <property type="entry name" value="RmlC-like_jellyroll"/>
</dbReference>
<gene>
    <name evidence="9" type="ORF">AVDCRST_MAG87-3163</name>
</gene>
<dbReference type="SUPFAM" id="SSF51182">
    <property type="entry name" value="RmlC-like cupins"/>
    <property type="match status" value="1"/>
</dbReference>
<dbReference type="GO" id="GO:0008830">
    <property type="term" value="F:dTDP-4-dehydrorhamnose 3,5-epimerase activity"/>
    <property type="evidence" value="ECO:0007669"/>
    <property type="project" value="UniProtKB-EC"/>
</dbReference>
<feature type="site" description="Participates in a stacking interaction with the thymidine ring of dTDP-4-oxo-6-deoxyglucose" evidence="8">
    <location>
        <position position="156"/>
    </location>
</feature>
<dbReference type="Gene3D" id="2.60.120.10">
    <property type="entry name" value="Jelly Rolls"/>
    <property type="match status" value="1"/>
</dbReference>
<name>A0A6J4VH57_9BACT</name>
<dbReference type="InterPro" id="IPR000888">
    <property type="entry name" value="RmlC-like"/>
</dbReference>
<dbReference type="PANTHER" id="PTHR21047">
    <property type="entry name" value="DTDP-6-DEOXY-D-GLUCOSE-3,5 EPIMERASE"/>
    <property type="match status" value="1"/>
</dbReference>
<dbReference type="GO" id="GO:0005829">
    <property type="term" value="C:cytosol"/>
    <property type="evidence" value="ECO:0007669"/>
    <property type="project" value="TreeGrafter"/>
</dbReference>
<dbReference type="Pfam" id="PF00908">
    <property type="entry name" value="dTDP_sugar_isom"/>
    <property type="match status" value="1"/>
</dbReference>
<evidence type="ECO:0000256" key="5">
    <source>
        <dbReference type="ARBA" id="ARBA00029758"/>
    </source>
</evidence>
<comment type="catalytic activity">
    <reaction evidence="1">
        <text>dTDP-4-dehydro-6-deoxy-alpha-D-glucose = dTDP-4-dehydro-beta-L-rhamnose</text>
        <dbReference type="Rhea" id="RHEA:16969"/>
        <dbReference type="ChEBI" id="CHEBI:57649"/>
        <dbReference type="ChEBI" id="CHEBI:62830"/>
        <dbReference type="EC" id="5.1.3.13"/>
    </reaction>
</comment>
<dbReference type="EMBL" id="CADCWJ010000701">
    <property type="protein sequence ID" value="CAA9579243.1"/>
    <property type="molecule type" value="Genomic_DNA"/>
</dbReference>
<evidence type="ECO:0000256" key="1">
    <source>
        <dbReference type="ARBA" id="ARBA00001298"/>
    </source>
</evidence>
<evidence type="ECO:0000256" key="7">
    <source>
        <dbReference type="ARBA" id="ARBA00033311"/>
    </source>
</evidence>
<evidence type="ECO:0000256" key="8">
    <source>
        <dbReference type="PIRSR" id="PIRSR600888-3"/>
    </source>
</evidence>
<dbReference type="PANTHER" id="PTHR21047:SF2">
    <property type="entry name" value="THYMIDINE DIPHOSPHO-4-KETO-RHAMNOSE 3,5-EPIMERASE"/>
    <property type="match status" value="1"/>
</dbReference>
<evidence type="ECO:0000256" key="4">
    <source>
        <dbReference type="ARBA" id="ARBA00019595"/>
    </source>
</evidence>
<sequence>MTDTHSAVADVLVTSGAGASAIHDVVIRDLTTHRDPRGTLTELLRADWLDIYGETLPFAQVYTSTTSPGVARDIDRWHVHQHQTDRFYCVAGRIVVAIADVRPDSPSSGKLMLVELAASDDGPAPLMVTIPPQTLHGFVVTSEGPATLLNFPNRIYDPGDEGRTLFTDAGVTFPNGEPFDYMKVAEFYRRS</sequence>
<dbReference type="GO" id="GO:0000271">
    <property type="term" value="P:polysaccharide biosynthetic process"/>
    <property type="evidence" value="ECO:0007669"/>
    <property type="project" value="TreeGrafter"/>
</dbReference>
<protein>
    <recommendedName>
        <fullName evidence="4">dTDP-4-dehydrorhamnose 3,5-epimerase</fullName>
        <ecNumber evidence="3">5.1.3.13</ecNumber>
    </recommendedName>
    <alternativeName>
        <fullName evidence="6">Thymidine diphospho-4-keto-rhamnose 3,5-epimerase</fullName>
    </alternativeName>
    <alternativeName>
        <fullName evidence="5">dTDP-4-keto-6-deoxyglucose 3,5-epimerase</fullName>
    </alternativeName>
    <alternativeName>
        <fullName evidence="7">dTDP-6-deoxy-D-xylo-4-hexulose 3,5-epimerase</fullName>
    </alternativeName>
</protein>
<dbReference type="AlphaFoldDB" id="A0A6J4VH57"/>